<dbReference type="InterPro" id="IPR036702">
    <property type="entry name" value="ComB-like_sf"/>
</dbReference>
<evidence type="ECO:0000313" key="8">
    <source>
        <dbReference type="EMBL" id="MBM7416394.1"/>
    </source>
</evidence>
<evidence type="ECO:0000256" key="5">
    <source>
        <dbReference type="ARBA" id="ARBA00022801"/>
    </source>
</evidence>
<evidence type="ECO:0000256" key="1">
    <source>
        <dbReference type="ARBA" id="ARBA00001946"/>
    </source>
</evidence>
<dbReference type="Proteomes" id="UP000703038">
    <property type="component" value="Unassembled WGS sequence"/>
</dbReference>
<comment type="caution">
    <text evidence="8">The sequence shown here is derived from an EMBL/GenBank/DDBJ whole genome shotgun (WGS) entry which is preliminary data.</text>
</comment>
<name>A0ABS2KWS1_9NOCA</name>
<reference evidence="8 9" key="1">
    <citation type="submission" date="2021-01" db="EMBL/GenBank/DDBJ databases">
        <title>Genomics of switchgrass bacterial isolates.</title>
        <authorList>
            <person name="Shade A."/>
        </authorList>
    </citation>
    <scope>NUCLEOTIDE SEQUENCE [LARGE SCALE GENOMIC DNA]</scope>
    <source>
        <strain evidence="8 9">PvP111</strain>
    </source>
</reference>
<dbReference type="EMBL" id="JAFBBK010000001">
    <property type="protein sequence ID" value="MBM7416394.1"/>
    <property type="molecule type" value="Genomic_DNA"/>
</dbReference>
<evidence type="ECO:0000256" key="3">
    <source>
        <dbReference type="ARBA" id="ARBA00012953"/>
    </source>
</evidence>
<evidence type="ECO:0000256" key="2">
    <source>
        <dbReference type="ARBA" id="ARBA00009997"/>
    </source>
</evidence>
<dbReference type="SUPFAM" id="SSF142823">
    <property type="entry name" value="ComB-like"/>
    <property type="match status" value="1"/>
</dbReference>
<comment type="catalytic activity">
    <reaction evidence="7">
        <text>(2R)-O-phospho-3-sulfolactate + H2O = (2R)-3-sulfolactate + phosphate</text>
        <dbReference type="Rhea" id="RHEA:23416"/>
        <dbReference type="ChEBI" id="CHEBI:15377"/>
        <dbReference type="ChEBI" id="CHEBI:15597"/>
        <dbReference type="ChEBI" id="CHEBI:43474"/>
        <dbReference type="ChEBI" id="CHEBI:58738"/>
        <dbReference type="EC" id="3.1.3.71"/>
    </reaction>
</comment>
<keyword evidence="5 8" id="KW-0378">Hydrolase</keyword>
<comment type="cofactor">
    <cofactor evidence="1">
        <name>Mg(2+)</name>
        <dbReference type="ChEBI" id="CHEBI:18420"/>
    </cofactor>
</comment>
<evidence type="ECO:0000256" key="6">
    <source>
        <dbReference type="ARBA" id="ARBA00022842"/>
    </source>
</evidence>
<keyword evidence="9" id="KW-1185">Reference proteome</keyword>
<dbReference type="EC" id="3.1.3.71" evidence="3"/>
<dbReference type="InterPro" id="IPR005238">
    <property type="entry name" value="ComB-like"/>
</dbReference>
<gene>
    <name evidence="8" type="ORF">JOE42_003127</name>
</gene>
<organism evidence="8 9">
    <name type="scientific">Rhodococcoides corynebacterioides</name>
    <dbReference type="NCBI Taxonomy" id="53972"/>
    <lineage>
        <taxon>Bacteria</taxon>
        <taxon>Bacillati</taxon>
        <taxon>Actinomycetota</taxon>
        <taxon>Actinomycetes</taxon>
        <taxon>Mycobacteriales</taxon>
        <taxon>Nocardiaceae</taxon>
        <taxon>Rhodococcoides</taxon>
    </lineage>
</organism>
<evidence type="ECO:0000256" key="7">
    <source>
        <dbReference type="ARBA" id="ARBA00033711"/>
    </source>
</evidence>
<keyword evidence="6" id="KW-0460">Magnesium</keyword>
<protein>
    <recommendedName>
        <fullName evidence="4">Probable 2-phosphosulfolactate phosphatase</fullName>
        <ecNumber evidence="3">3.1.3.71</ecNumber>
    </recommendedName>
</protein>
<dbReference type="PANTHER" id="PTHR37311">
    <property type="entry name" value="2-PHOSPHOSULFOLACTATE PHOSPHATASE-RELATED"/>
    <property type="match status" value="1"/>
</dbReference>
<dbReference type="PANTHER" id="PTHR37311:SF1">
    <property type="entry name" value="2-PHOSPHOSULFOLACTATE PHOSPHATASE-RELATED"/>
    <property type="match status" value="1"/>
</dbReference>
<dbReference type="RefSeq" id="WP_307806030.1">
    <property type="nucleotide sequence ID" value="NZ_JAFBBK010000001.1"/>
</dbReference>
<dbReference type="Gene3D" id="3.90.1560.10">
    <property type="entry name" value="ComB-like"/>
    <property type="match status" value="1"/>
</dbReference>
<sequence length="249" mass="25858">MNPAHRQHAYRERLEWGLRGAHAMAADADIAVVVDVLSFTTTVSVAIDRGIQVVPHRWSDAEAVARRFGAAVAVPRSQSGPGRITLSASSIRSADPVPQRLVLPSPNGSTIAEALTAAPVVIAASLRTATAVARWIARTTPPDATVAVVAAGEKWPDGSLRPAIEDFWGAGAVLAALDEERGLDSPSPEALSARAAWLSIRGDAATALRDCSSGRELEAIGFGDDVAVAAEVDRSGCVPIVRGGMFVSG</sequence>
<comment type="similarity">
    <text evidence="2">Belongs to the ComB family.</text>
</comment>
<evidence type="ECO:0000256" key="4">
    <source>
        <dbReference type="ARBA" id="ARBA00021948"/>
    </source>
</evidence>
<dbReference type="Pfam" id="PF04029">
    <property type="entry name" value="2-ph_phosp"/>
    <property type="match status" value="1"/>
</dbReference>
<accession>A0ABS2KWS1</accession>
<evidence type="ECO:0000313" key="9">
    <source>
        <dbReference type="Proteomes" id="UP000703038"/>
    </source>
</evidence>
<dbReference type="GO" id="GO:0050532">
    <property type="term" value="F:2-phosphosulfolactate phosphatase activity"/>
    <property type="evidence" value="ECO:0007669"/>
    <property type="project" value="UniProtKB-EC"/>
</dbReference>
<proteinExistence type="inferred from homology"/>